<reference evidence="2 3" key="1">
    <citation type="journal article" date="2006" name="Science">
        <title>Phytophthora genome sequences uncover evolutionary origins and mechanisms of pathogenesis.</title>
        <authorList>
            <person name="Tyler B.M."/>
            <person name="Tripathy S."/>
            <person name="Zhang X."/>
            <person name="Dehal P."/>
            <person name="Jiang R.H."/>
            <person name="Aerts A."/>
            <person name="Arredondo F.D."/>
            <person name="Baxter L."/>
            <person name="Bensasson D."/>
            <person name="Beynon J.L."/>
            <person name="Chapman J."/>
            <person name="Damasceno C.M."/>
            <person name="Dorrance A.E."/>
            <person name="Dou D."/>
            <person name="Dickerman A.W."/>
            <person name="Dubchak I.L."/>
            <person name="Garbelotto M."/>
            <person name="Gijzen M."/>
            <person name="Gordon S.G."/>
            <person name="Govers F."/>
            <person name="Grunwald N.J."/>
            <person name="Huang W."/>
            <person name="Ivors K.L."/>
            <person name="Jones R.W."/>
            <person name="Kamoun S."/>
            <person name="Krampis K."/>
            <person name="Lamour K.H."/>
            <person name="Lee M.K."/>
            <person name="McDonald W.H."/>
            <person name="Medina M."/>
            <person name="Meijer H.J."/>
            <person name="Nordberg E.K."/>
            <person name="Maclean D.J."/>
            <person name="Ospina-Giraldo M.D."/>
            <person name="Morris P.F."/>
            <person name="Phuntumart V."/>
            <person name="Putnam N.H."/>
            <person name="Rash S."/>
            <person name="Rose J.K."/>
            <person name="Sakihama Y."/>
            <person name="Salamov A.A."/>
            <person name="Savidor A."/>
            <person name="Scheuring C.F."/>
            <person name="Smith B.M."/>
            <person name="Sobral B.W."/>
            <person name="Terry A."/>
            <person name="Torto-Alalibo T.A."/>
            <person name="Win J."/>
            <person name="Xu Z."/>
            <person name="Zhang H."/>
            <person name="Grigoriev I.V."/>
            <person name="Rokhsar D.S."/>
            <person name="Boore J.L."/>
        </authorList>
    </citation>
    <scope>NUCLEOTIDE SEQUENCE [LARGE SCALE GENOMIC DNA]</scope>
    <source>
        <strain evidence="2 3">P6497</strain>
    </source>
</reference>
<proteinExistence type="predicted"/>
<dbReference type="InParanoid" id="G5AFQ3"/>
<dbReference type="SUPFAM" id="SSF75011">
    <property type="entry name" value="3-carboxy-cis,cis-mucoante lactonizing enzyme"/>
    <property type="match status" value="1"/>
</dbReference>
<evidence type="ECO:0000256" key="1">
    <source>
        <dbReference type="SAM" id="MobiDB-lite"/>
    </source>
</evidence>
<feature type="region of interest" description="Disordered" evidence="1">
    <location>
        <begin position="941"/>
        <end position="961"/>
    </location>
</feature>
<organism evidence="2 3">
    <name type="scientific">Phytophthora sojae (strain P6497)</name>
    <name type="common">Soybean stem and root rot agent</name>
    <name type="synonym">Phytophthora megasperma f. sp. glycines</name>
    <dbReference type="NCBI Taxonomy" id="1094619"/>
    <lineage>
        <taxon>Eukaryota</taxon>
        <taxon>Sar</taxon>
        <taxon>Stramenopiles</taxon>
        <taxon>Oomycota</taxon>
        <taxon>Peronosporomycetes</taxon>
        <taxon>Peronosporales</taxon>
        <taxon>Peronosporaceae</taxon>
        <taxon>Phytophthora</taxon>
    </lineage>
</organism>
<dbReference type="KEGG" id="psoj:PHYSODRAFT_320107"/>
<dbReference type="EMBL" id="JH159166">
    <property type="protein sequence ID" value="EGZ05419.1"/>
    <property type="molecule type" value="Genomic_DNA"/>
</dbReference>
<dbReference type="STRING" id="1094619.G5AFQ3"/>
<name>G5AFQ3_PHYSP</name>
<dbReference type="InterPro" id="IPR015943">
    <property type="entry name" value="WD40/YVTN_repeat-like_dom_sf"/>
</dbReference>
<evidence type="ECO:0000313" key="2">
    <source>
        <dbReference type="EMBL" id="EGZ05419.1"/>
    </source>
</evidence>
<feature type="compositionally biased region" description="Low complexity" evidence="1">
    <location>
        <begin position="993"/>
        <end position="1006"/>
    </location>
</feature>
<dbReference type="PROSITE" id="PS00018">
    <property type="entry name" value="EF_HAND_1"/>
    <property type="match status" value="1"/>
</dbReference>
<dbReference type="InterPro" id="IPR018247">
    <property type="entry name" value="EF_Hand_1_Ca_BS"/>
</dbReference>
<dbReference type="RefSeq" id="XP_009538950.1">
    <property type="nucleotide sequence ID" value="XM_009540655.1"/>
</dbReference>
<keyword evidence="3" id="KW-1185">Reference proteome</keyword>
<evidence type="ECO:0000313" key="3">
    <source>
        <dbReference type="Proteomes" id="UP000002640"/>
    </source>
</evidence>
<dbReference type="SUPFAM" id="SSF50978">
    <property type="entry name" value="WD40 repeat-like"/>
    <property type="match status" value="1"/>
</dbReference>
<gene>
    <name evidence="2" type="ORF">PHYSODRAFT_320107</name>
</gene>
<feature type="region of interest" description="Disordered" evidence="1">
    <location>
        <begin position="62"/>
        <end position="88"/>
    </location>
</feature>
<dbReference type="Gene3D" id="2.130.10.10">
    <property type="entry name" value="YVTN repeat-like/Quinoprotein amine dehydrogenase"/>
    <property type="match status" value="1"/>
</dbReference>
<dbReference type="GeneID" id="20644407"/>
<sequence length="1868" mass="208047">MYEAKETLQLRHQLSASGLSLRAAAYDTRRHHVLTFDSHPLRPHVLRLFSLRRELKSVPLFDKNDDESTTKRHKEKATSTSTSTAAARKRSSFFELQLQQLHEEQEKRLEQPKEELVVPSVLLQYSPSLDVFVCVYSRASRPKGATKVPKATTHGVALFEPATLRRLLVYHGPETHSLQCAHFDPSTDKLVLASHLKGDTRGHEEEGGTMLPSAPKNVVEILQLSKRLDDRQMTWPTQDRNERPRTLLFVENTRTSLRHPDTLALICGSKGLRELYGTASDCSDTTSALLEWRQSQPGGGGKFVLARRVMLREKITAMALSPCGDWLLVGLCKGGLRVWNVNGSRTNGSALFTIDADTYEPTGSGVADAQDEVISSIEITTTPTPGLTGEAETAASTDVIVIVAERDTGVVRHWMFSVERKMFGSNSGGTISGEHRYPRLSLVGKFNAGVKEKIGKDESPSKFKNLDTLGPPLTTLVMCVTIDMGSCFENLLLVVREDVIHVLKVQTVLYVMQEFNSIEGVYSVRAITQQGEPKVVSLSSTAVCKLRIFPLEDSSNPASSATKQLFIMPHGSDVSPHVCSIETVMNANMQKPFVVIAWSSGVVDVYDLIHEQHVLKLQDNHLTDQISALSVVTFQRAITKKSALTEADSTGYLSSRSYEDIYLGHASAPVALADEICDEAEAHKTLIVVGTETGKLYGWKAEALQYGDLSFRSMQKANVRAQAAHSSHIVQIARMDVVARGKRAVLASVAADGVIKLWSVPSLKMIGYVSGAAEGYASTPSCIEIMRGPSDRVGAKVYVITGYEDGRLACWCVDTKRVSFQAIGVSTKHERRVSRICHIAGDVVPTGLTSEFLSCSLDMTVIQWQILETGSVQEKRYFDIGAAIVDMALVKEQAILALAHEVCKFSFAPSSKCDMKYLIKPEVIVRTISNDSNEADSTTMIDEEFPNTPTTRSVEDPTDVAIQPGPTSRSVDEFLTLHVPSAVLHLEAASSSAITTTTATDSSPATRLSEQDESTFHSRNEVMPRHIRGSKSADKLQRRLIDDDTLREYLQDYITRHGSGGTMTANRISHLLALRPELPNVKRVGFALAKSLKDLKLTAQTRVDSEEALQILKLLLTISTAPRPSFDAPTMARSIKGKDYFSKKARAQRSREKKQAKRKPVVTFNLLGEKYVRWEDVPDEENVLVVSHNQSPSSPTISLIVHTPPSPDLRDKADLEDDPLSAEKQRRIKYARCYDHSIESIFESPLVNGIRLSPMFQQFWSKGYCWCQPAPRLRINWTDPIKAKSDGGGSQKRAEGAAQRSPKCKVCHKRLHTIDLPRAGYAPHFSRQATFDIIVEVYSKLTATAHTRLYKTSSPRKERSSECSIFGALFEVFLATYGMRSAVEMKLKLFFVSMCHYLREYDAVAVFGELLGLHTPEHADEYDQAPSTLVALCVCCYSWLYSRGMIVNGDSFSGRLRGREWGNIYGATTAEVTPATAGTTRWQFIRIEHALLCAQDNLLYPLVSPGFLRNILLFMQEYAQSTPTQLLRTDSPDLANEAAHYYRGPALWIELHRFLRLLVGEWKQQNAQFRVVERLLFVHPQRDAALEGDLLEKLRLMLSCFVFYDHERVGAMAISDFEALLFKLRYLWSEGDVVEQVAPSKDKSFENAVVAIRKRFIDLNHDGQLCYLDFWAMLYIVGVKTRGLIHFHEIPSFCRDYRLEVLPELSDMVWNYMQLSCTLLLPKGLRVGKSSIDQKAERQHRRRVGGLHDGVFHIGKTLKGSLSTQELLLSHETKTKTLGLYLDGAVPATRQTASTTALDRFRPVSVEAEFRATSSTRRGREPVVMGVRPIGPTPKPVAPLRGSSSQACWCERSKGTSSVTNPRQRGGK</sequence>
<feature type="region of interest" description="Disordered" evidence="1">
    <location>
        <begin position="993"/>
        <end position="1018"/>
    </location>
</feature>
<dbReference type="InterPro" id="IPR036322">
    <property type="entry name" value="WD40_repeat_dom_sf"/>
</dbReference>
<feature type="compositionally biased region" description="Polar residues" evidence="1">
    <location>
        <begin position="1855"/>
        <end position="1868"/>
    </location>
</feature>
<dbReference type="OMA" id="RVSIANC"/>
<dbReference type="Proteomes" id="UP000002640">
    <property type="component" value="Unassembled WGS sequence"/>
</dbReference>
<feature type="region of interest" description="Disordered" evidence="1">
    <location>
        <begin position="1824"/>
        <end position="1868"/>
    </location>
</feature>
<accession>G5AFQ3</accession>
<protein>
    <submittedName>
        <fullName evidence="2">Uncharacterized protein</fullName>
    </submittedName>
</protein>